<dbReference type="SUPFAM" id="SSF46689">
    <property type="entry name" value="Homeodomain-like"/>
    <property type="match status" value="1"/>
</dbReference>
<accession>A0A1V9FP55</accession>
<dbReference type="Gene3D" id="1.10.357.10">
    <property type="entry name" value="Tetracycline Repressor, domain 2"/>
    <property type="match status" value="1"/>
</dbReference>
<gene>
    <name evidence="4" type="ORF">A3860_34915</name>
</gene>
<evidence type="ECO:0000256" key="1">
    <source>
        <dbReference type="ARBA" id="ARBA00023125"/>
    </source>
</evidence>
<protein>
    <recommendedName>
        <fullName evidence="3">HTH tetR-type domain-containing protein</fullName>
    </recommendedName>
</protein>
<dbReference type="PROSITE" id="PS50977">
    <property type="entry name" value="HTH_TETR_2"/>
    <property type="match status" value="1"/>
</dbReference>
<evidence type="ECO:0000259" key="3">
    <source>
        <dbReference type="PROSITE" id="PS50977"/>
    </source>
</evidence>
<dbReference type="STRING" id="1703345.A3860_34915"/>
<organism evidence="4 5">
    <name type="scientific">Niastella vici</name>
    <dbReference type="NCBI Taxonomy" id="1703345"/>
    <lineage>
        <taxon>Bacteria</taxon>
        <taxon>Pseudomonadati</taxon>
        <taxon>Bacteroidota</taxon>
        <taxon>Chitinophagia</taxon>
        <taxon>Chitinophagales</taxon>
        <taxon>Chitinophagaceae</taxon>
        <taxon>Niastella</taxon>
    </lineage>
</organism>
<comment type="caution">
    <text evidence="4">The sequence shown here is derived from an EMBL/GenBank/DDBJ whole genome shotgun (WGS) entry which is preliminary data.</text>
</comment>
<dbReference type="InterPro" id="IPR001647">
    <property type="entry name" value="HTH_TetR"/>
</dbReference>
<keyword evidence="5" id="KW-1185">Reference proteome</keyword>
<dbReference type="GO" id="GO:0003677">
    <property type="term" value="F:DNA binding"/>
    <property type="evidence" value="ECO:0007669"/>
    <property type="project" value="UniProtKB-UniRule"/>
</dbReference>
<evidence type="ECO:0000313" key="4">
    <source>
        <dbReference type="EMBL" id="OQP60122.1"/>
    </source>
</evidence>
<dbReference type="EMBL" id="LVYD01000066">
    <property type="protein sequence ID" value="OQP60122.1"/>
    <property type="molecule type" value="Genomic_DNA"/>
</dbReference>
<dbReference type="AlphaFoldDB" id="A0A1V9FP55"/>
<sequence>MDDVALICGMSKKTLYRFFESKGELAHAVVEKFVLKSEQFLRVCPCISPDAGSEMNNLFKYISGILNILPLSLCREIRKYYPHAWKLVVEFREKKLYPFIIQNFNRGISENMYQAGFDKEKTSWFYLWHLNIAVEDTSLNMEKRHQLLAHVNNCLLKSILNVKGLKKMYLTY</sequence>
<reference evidence="4 5" key="1">
    <citation type="submission" date="2016-03" db="EMBL/GenBank/DDBJ databases">
        <title>Niastella vici sp. nov., isolated from farmland soil.</title>
        <authorList>
            <person name="Chen L."/>
            <person name="Wang D."/>
            <person name="Yang S."/>
            <person name="Wang G."/>
        </authorList>
    </citation>
    <scope>NUCLEOTIDE SEQUENCE [LARGE SCALE GENOMIC DNA]</scope>
    <source>
        <strain evidence="4 5">DJ57</strain>
    </source>
</reference>
<dbReference type="Proteomes" id="UP000192796">
    <property type="component" value="Unassembled WGS sequence"/>
</dbReference>
<proteinExistence type="predicted"/>
<dbReference type="InterPro" id="IPR009057">
    <property type="entry name" value="Homeodomain-like_sf"/>
</dbReference>
<evidence type="ECO:0000256" key="2">
    <source>
        <dbReference type="PROSITE-ProRule" id="PRU00335"/>
    </source>
</evidence>
<name>A0A1V9FP55_9BACT</name>
<feature type="domain" description="HTH tetR-type" evidence="3">
    <location>
        <begin position="1"/>
        <end position="37"/>
    </location>
</feature>
<evidence type="ECO:0000313" key="5">
    <source>
        <dbReference type="Proteomes" id="UP000192796"/>
    </source>
</evidence>
<keyword evidence="1 2" id="KW-0238">DNA-binding</keyword>
<comment type="caution">
    <text evidence="2">Lacks conserved residue(s) required for the propagation of feature annotation.</text>
</comment>